<name>A0ABU8U0A1_9ACTN</name>
<reference evidence="2 3" key="1">
    <citation type="submission" date="2024-03" db="EMBL/GenBank/DDBJ databases">
        <title>Novel Streptomyces species of biotechnological and ecological value are a feature of Machair soil.</title>
        <authorList>
            <person name="Prole J.R."/>
            <person name="Goodfellow M."/>
            <person name="Allenby N."/>
            <person name="Ward A.C."/>
        </authorList>
    </citation>
    <scope>NUCLEOTIDE SEQUENCE [LARGE SCALE GENOMIC DNA]</scope>
    <source>
        <strain evidence="2 3">MS1.HAVA.3</strain>
    </source>
</reference>
<evidence type="ECO:0008006" key="4">
    <source>
        <dbReference type="Google" id="ProtNLM"/>
    </source>
</evidence>
<dbReference type="Gene3D" id="3.40.50.2000">
    <property type="entry name" value="Glycogen Phosphorylase B"/>
    <property type="match status" value="1"/>
</dbReference>
<proteinExistence type="predicted"/>
<sequence length="99" mass="10269">MSALVTEALRRAGVRGIVQAGWSGLHAEGDELLTVQEVPHAWLFRRTAAVIHHAGAGTTAAGLRAGVPAVPSRSSWTSTSGPPASTLWASAVRRFATNA</sequence>
<protein>
    <recommendedName>
        <fullName evidence="4">Glycosyltransferase family 28 N-terminal domain-containing protein</fullName>
    </recommendedName>
</protein>
<comment type="caution">
    <text evidence="2">The sequence shown here is derived from an EMBL/GenBank/DDBJ whole genome shotgun (WGS) entry which is preliminary data.</text>
</comment>
<evidence type="ECO:0000313" key="3">
    <source>
        <dbReference type="Proteomes" id="UP001382904"/>
    </source>
</evidence>
<organism evidence="2 3">
    <name type="scientific">Streptomyces caledonius</name>
    <dbReference type="NCBI Taxonomy" id="3134107"/>
    <lineage>
        <taxon>Bacteria</taxon>
        <taxon>Bacillati</taxon>
        <taxon>Actinomycetota</taxon>
        <taxon>Actinomycetes</taxon>
        <taxon>Kitasatosporales</taxon>
        <taxon>Streptomycetaceae</taxon>
        <taxon>Streptomyces</taxon>
    </lineage>
</organism>
<gene>
    <name evidence="2" type="ORF">WKI68_07140</name>
</gene>
<keyword evidence="1" id="KW-0808">Transferase</keyword>
<dbReference type="InterPro" id="IPR050426">
    <property type="entry name" value="Glycosyltransferase_28"/>
</dbReference>
<dbReference type="EMBL" id="JBBKAM010000002">
    <property type="protein sequence ID" value="MEJ8641308.1"/>
    <property type="molecule type" value="Genomic_DNA"/>
</dbReference>
<dbReference type="Proteomes" id="UP001382904">
    <property type="component" value="Unassembled WGS sequence"/>
</dbReference>
<evidence type="ECO:0000313" key="2">
    <source>
        <dbReference type="EMBL" id="MEJ8641308.1"/>
    </source>
</evidence>
<dbReference type="PANTHER" id="PTHR48050">
    <property type="entry name" value="STEROL 3-BETA-GLUCOSYLTRANSFERASE"/>
    <property type="match status" value="1"/>
</dbReference>
<accession>A0ABU8U0A1</accession>
<keyword evidence="3" id="KW-1185">Reference proteome</keyword>
<evidence type="ECO:0000256" key="1">
    <source>
        <dbReference type="ARBA" id="ARBA00022679"/>
    </source>
</evidence>
<dbReference type="PANTHER" id="PTHR48050:SF13">
    <property type="entry name" value="STEROL 3-BETA-GLUCOSYLTRANSFERASE UGT80A2"/>
    <property type="match status" value="1"/>
</dbReference>
<dbReference type="SUPFAM" id="SSF53756">
    <property type="entry name" value="UDP-Glycosyltransferase/glycogen phosphorylase"/>
    <property type="match status" value="1"/>
</dbReference>